<reference evidence="1 2" key="1">
    <citation type="submission" date="2023-11" db="EMBL/GenBank/DDBJ databases">
        <title>Halocaridina rubra genome assembly.</title>
        <authorList>
            <person name="Smith C."/>
        </authorList>
    </citation>
    <scope>NUCLEOTIDE SEQUENCE [LARGE SCALE GENOMIC DNA]</scope>
    <source>
        <strain evidence="1">EP-1</strain>
        <tissue evidence="1">Whole</tissue>
    </source>
</reference>
<proteinExistence type="predicted"/>
<name>A0AAN8XTN1_HALRR</name>
<dbReference type="Proteomes" id="UP001381693">
    <property type="component" value="Unassembled WGS sequence"/>
</dbReference>
<keyword evidence="2" id="KW-1185">Reference proteome</keyword>
<comment type="caution">
    <text evidence="1">The sequence shown here is derived from an EMBL/GenBank/DDBJ whole genome shotgun (WGS) entry which is preliminary data.</text>
</comment>
<evidence type="ECO:0000313" key="2">
    <source>
        <dbReference type="Proteomes" id="UP001381693"/>
    </source>
</evidence>
<protein>
    <submittedName>
        <fullName evidence="1">Uncharacterized protein</fullName>
    </submittedName>
</protein>
<accession>A0AAN8XTN1</accession>
<evidence type="ECO:0000313" key="1">
    <source>
        <dbReference type="EMBL" id="KAK7084035.1"/>
    </source>
</evidence>
<organism evidence="1 2">
    <name type="scientific">Halocaridina rubra</name>
    <name type="common">Hawaiian red shrimp</name>
    <dbReference type="NCBI Taxonomy" id="373956"/>
    <lineage>
        <taxon>Eukaryota</taxon>
        <taxon>Metazoa</taxon>
        <taxon>Ecdysozoa</taxon>
        <taxon>Arthropoda</taxon>
        <taxon>Crustacea</taxon>
        <taxon>Multicrustacea</taxon>
        <taxon>Malacostraca</taxon>
        <taxon>Eumalacostraca</taxon>
        <taxon>Eucarida</taxon>
        <taxon>Decapoda</taxon>
        <taxon>Pleocyemata</taxon>
        <taxon>Caridea</taxon>
        <taxon>Atyoidea</taxon>
        <taxon>Atyidae</taxon>
        <taxon>Halocaridina</taxon>
    </lineage>
</organism>
<dbReference type="EMBL" id="JAXCGZ010002326">
    <property type="protein sequence ID" value="KAK7084035.1"/>
    <property type="molecule type" value="Genomic_DNA"/>
</dbReference>
<dbReference type="AlphaFoldDB" id="A0AAN8XTN1"/>
<sequence>MQPLLFNTLQVRSALGSSHRRKLSFKNVSNVVVQLLHSIKYSMEVPFSNMAIPPQDKSTSITKKCEMYAFIHNSLSKINKSAASVKSNMVIQGPRLRCGRMLNSEGDRPMSKPNMGC</sequence>
<gene>
    <name evidence="1" type="ORF">SK128_026481</name>
</gene>